<feature type="transmembrane region" description="Helical" evidence="6">
    <location>
        <begin position="63"/>
        <end position="84"/>
    </location>
</feature>
<keyword evidence="4 6" id="KW-1133">Transmembrane helix</keyword>
<feature type="transmembrane region" description="Helical" evidence="6">
    <location>
        <begin position="37"/>
        <end position="57"/>
    </location>
</feature>
<dbReference type="PANTHER" id="PTHR33931">
    <property type="entry name" value="HOLIN-LIKE PROTEIN CIDA-RELATED"/>
    <property type="match status" value="1"/>
</dbReference>
<evidence type="ECO:0000313" key="8">
    <source>
        <dbReference type="Proteomes" id="UP000490800"/>
    </source>
</evidence>
<dbReference type="PANTHER" id="PTHR33931:SF2">
    <property type="entry name" value="HOLIN-LIKE PROTEIN CIDA"/>
    <property type="match status" value="1"/>
</dbReference>
<organism evidence="7 8">
    <name type="scientific">Paenibacillus lutrae</name>
    <dbReference type="NCBI Taxonomy" id="2078573"/>
    <lineage>
        <taxon>Bacteria</taxon>
        <taxon>Bacillati</taxon>
        <taxon>Bacillota</taxon>
        <taxon>Bacilli</taxon>
        <taxon>Bacillales</taxon>
        <taxon>Paenibacillaceae</taxon>
        <taxon>Paenibacillus</taxon>
    </lineage>
</organism>
<dbReference type="AlphaFoldDB" id="A0A7X3FJM0"/>
<comment type="subcellular location">
    <subcellularLocation>
        <location evidence="1">Cell membrane</location>
        <topology evidence="1">Multi-pass membrane protein</topology>
    </subcellularLocation>
</comment>
<keyword evidence="5 6" id="KW-0472">Membrane</keyword>
<evidence type="ECO:0000256" key="5">
    <source>
        <dbReference type="ARBA" id="ARBA00023136"/>
    </source>
</evidence>
<dbReference type="GO" id="GO:0005886">
    <property type="term" value="C:plasma membrane"/>
    <property type="evidence" value="ECO:0007669"/>
    <property type="project" value="UniProtKB-SubCell"/>
</dbReference>
<accession>A0A7X3FJM0</accession>
<feature type="transmembrane region" description="Helical" evidence="6">
    <location>
        <begin position="96"/>
        <end position="114"/>
    </location>
</feature>
<gene>
    <name evidence="7" type="ORF">EDM21_13575</name>
</gene>
<feature type="transmembrane region" description="Helical" evidence="6">
    <location>
        <begin position="126"/>
        <end position="147"/>
    </location>
</feature>
<protein>
    <submittedName>
        <fullName evidence="7">CidA/LrgA family holin-like protein</fullName>
    </submittedName>
</protein>
<evidence type="ECO:0000256" key="3">
    <source>
        <dbReference type="ARBA" id="ARBA00022692"/>
    </source>
</evidence>
<keyword evidence="8" id="KW-1185">Reference proteome</keyword>
<dbReference type="InterPro" id="IPR005538">
    <property type="entry name" value="LrgA/CidA"/>
</dbReference>
<evidence type="ECO:0000313" key="7">
    <source>
        <dbReference type="EMBL" id="MVP00542.1"/>
    </source>
</evidence>
<reference evidence="7 8" key="1">
    <citation type="journal article" date="2019" name="Microorganisms">
        <title>Paenibacillus lutrae sp. nov., A Chitinolytic Species Isolated from A River Otter in Castril Natural Park, Granada, Spain.</title>
        <authorList>
            <person name="Rodriguez M."/>
            <person name="Reina J.C."/>
            <person name="Bejar V."/>
            <person name="Llamas I."/>
        </authorList>
    </citation>
    <scope>NUCLEOTIDE SEQUENCE [LARGE SCALE GENOMIC DNA]</scope>
    <source>
        <strain evidence="7 8">N10</strain>
    </source>
</reference>
<evidence type="ECO:0000256" key="6">
    <source>
        <dbReference type="SAM" id="Phobius"/>
    </source>
</evidence>
<dbReference type="EMBL" id="RHLK01000007">
    <property type="protein sequence ID" value="MVP00542.1"/>
    <property type="molecule type" value="Genomic_DNA"/>
</dbReference>
<dbReference type="Pfam" id="PF03788">
    <property type="entry name" value="LrgA"/>
    <property type="match status" value="1"/>
</dbReference>
<proteinExistence type="predicted"/>
<dbReference type="NCBIfam" id="NF002460">
    <property type="entry name" value="PRK01658.1"/>
    <property type="match status" value="1"/>
</dbReference>
<comment type="caution">
    <text evidence="7">The sequence shown here is derived from an EMBL/GenBank/DDBJ whole genome shotgun (WGS) entry which is preliminary data.</text>
</comment>
<keyword evidence="3 6" id="KW-0812">Transmembrane</keyword>
<evidence type="ECO:0000256" key="4">
    <source>
        <dbReference type="ARBA" id="ARBA00022989"/>
    </source>
</evidence>
<name>A0A7X3FJM0_9BACL</name>
<evidence type="ECO:0000256" key="1">
    <source>
        <dbReference type="ARBA" id="ARBA00004651"/>
    </source>
</evidence>
<evidence type="ECO:0000256" key="2">
    <source>
        <dbReference type="ARBA" id="ARBA00022475"/>
    </source>
</evidence>
<dbReference type="Proteomes" id="UP000490800">
    <property type="component" value="Unassembled WGS sequence"/>
</dbReference>
<keyword evidence="2" id="KW-1003">Cell membrane</keyword>
<sequence length="162" mass="18059">MKAIRYMYFTYLIPGSILMEQEGVFRMTQGWKVLQPLTRTISQIALLFGFAYFGSLLSKVLHLPVPGSIVGIALVFAALHLGWVRLEWIEQGADYLLSKLLLFFVPPAVGILEYKEMFTMSGSRYVLIIIVSTFAVMASTGLVAEFIGKRRGTKAEKEDAAA</sequence>